<dbReference type="SUPFAM" id="SSF68912">
    <property type="entry name" value="Rho N-terminal domain-like"/>
    <property type="match status" value="1"/>
</dbReference>
<dbReference type="STRING" id="1908264.BKK54_11125"/>
<dbReference type="AlphaFoldDB" id="A0A1V3J026"/>
<evidence type="ECO:0000313" key="2">
    <source>
        <dbReference type="Proteomes" id="UP000188481"/>
    </source>
</evidence>
<keyword evidence="2" id="KW-1185">Reference proteome</keyword>
<accession>A0A1V3J026</accession>
<dbReference type="RefSeq" id="WP_077543163.1">
    <property type="nucleotide sequence ID" value="NZ_MLHN01000035.1"/>
</dbReference>
<dbReference type="Proteomes" id="UP000188481">
    <property type="component" value="Unassembled WGS sequence"/>
</dbReference>
<protein>
    <submittedName>
        <fullName evidence="1">Uncharacterized protein</fullName>
    </submittedName>
</protein>
<sequence>MKKRILYFTRDFSAQNIAFAKEKGLIMRNLGAYHSSDTLENADAVCGEVPERYQHLPLFDLGQGGDPKDDLTKLKVDEIKAKLAALQVDFEPNAKKDELLALLIAAEKGNENDPKDTQ</sequence>
<proteinExistence type="predicted"/>
<comment type="caution">
    <text evidence="1">The sequence shown here is derived from an EMBL/GenBank/DDBJ whole genome shotgun (WGS) entry which is preliminary data.</text>
</comment>
<dbReference type="InterPro" id="IPR036361">
    <property type="entry name" value="SAP_dom_sf"/>
</dbReference>
<dbReference type="Gene3D" id="1.10.720.30">
    <property type="entry name" value="SAP domain"/>
    <property type="match status" value="1"/>
</dbReference>
<organism evidence="1 2">
    <name type="scientific">Rodentibacter genomosp. 1</name>
    <dbReference type="NCBI Taxonomy" id="1908264"/>
    <lineage>
        <taxon>Bacteria</taxon>
        <taxon>Pseudomonadati</taxon>
        <taxon>Pseudomonadota</taxon>
        <taxon>Gammaproteobacteria</taxon>
        <taxon>Pasteurellales</taxon>
        <taxon>Pasteurellaceae</taxon>
        <taxon>Rodentibacter</taxon>
    </lineage>
</organism>
<name>A0A1V3J026_9PAST</name>
<evidence type="ECO:0000313" key="1">
    <source>
        <dbReference type="EMBL" id="OOF48208.1"/>
    </source>
</evidence>
<dbReference type="EMBL" id="MLHN01000035">
    <property type="protein sequence ID" value="OOF48208.1"/>
    <property type="molecule type" value="Genomic_DNA"/>
</dbReference>
<dbReference type="InterPro" id="IPR036269">
    <property type="entry name" value="Rho_N_sf"/>
</dbReference>
<gene>
    <name evidence="1" type="ORF">BKK54_11125</name>
</gene>
<reference evidence="1 2" key="1">
    <citation type="submission" date="2016-10" db="EMBL/GenBank/DDBJ databases">
        <title>Rodentibacter gen. nov. and new species.</title>
        <authorList>
            <person name="Christensen H."/>
        </authorList>
    </citation>
    <scope>NUCLEOTIDE SEQUENCE [LARGE SCALE GENOMIC DNA]</scope>
    <source>
        <strain evidence="2">ppn416</strain>
    </source>
</reference>